<dbReference type="PROSITE" id="PS00211">
    <property type="entry name" value="ABC_TRANSPORTER_1"/>
    <property type="match status" value="2"/>
</dbReference>
<proteinExistence type="inferred from homology"/>
<dbReference type="Proteomes" id="UP000181936">
    <property type="component" value="Chromosome"/>
</dbReference>
<dbReference type="SUPFAM" id="SSF52540">
    <property type="entry name" value="P-loop containing nucleoside triphosphate hydrolases"/>
    <property type="match status" value="2"/>
</dbReference>
<dbReference type="KEGG" id="bwh:A9C19_02550"/>
<dbReference type="InterPro" id="IPR050095">
    <property type="entry name" value="ECF_ABC_transporter_ATP-bd"/>
</dbReference>
<keyword evidence="8" id="KW-1278">Translocase</keyword>
<evidence type="ECO:0000256" key="3">
    <source>
        <dbReference type="ARBA" id="ARBA00022448"/>
    </source>
</evidence>
<evidence type="ECO:0000313" key="13">
    <source>
        <dbReference type="Proteomes" id="UP000181936"/>
    </source>
</evidence>
<dbReference type="Pfam" id="PF00005">
    <property type="entry name" value="ABC_tran"/>
    <property type="match status" value="2"/>
</dbReference>
<gene>
    <name evidence="12" type="ORF">A9C19_02550</name>
</gene>
<dbReference type="GO" id="GO:0042626">
    <property type="term" value="F:ATPase-coupled transmembrane transporter activity"/>
    <property type="evidence" value="ECO:0007669"/>
    <property type="project" value="TreeGrafter"/>
</dbReference>
<dbReference type="InterPro" id="IPR003593">
    <property type="entry name" value="AAA+_ATPase"/>
</dbReference>
<evidence type="ECO:0000256" key="9">
    <source>
        <dbReference type="ARBA" id="ARBA00023136"/>
    </source>
</evidence>
<evidence type="ECO:0000256" key="10">
    <source>
        <dbReference type="ARBA" id="ARBA00025157"/>
    </source>
</evidence>
<sequence length="551" mass="62003">MAFLDAKNVSFAYPDETEKVLHNLSFTVERGEFIVLCGPSGSGKSTLLRLLKKEISPHGVKEGEIRLDNHLISHSHSSEQLIRDIGMVFQDPENQIVMEHVLDELVFGLENMGATTEEMRKKVAEIVHFFGIESLLHRKTHELSGGQKQLVNLASVLLLEPKLLLLDEPTAQLDPIAAREFIAMLQTMNEEFGMTIIIAEHRLEELFGLADKALFLEKGELVIYDTPRNVIGHIGGKEETEMVHYLPSSARLFLEQDRRKRNEQIPLSVKEGKQWLNGLEIAEKQQENEQQASTYSKPFMSLTSVDFQYSKSTPKILQDLSLSIFEGEWLSVVGANGTGKSTLLKVMAGLLKPQRGSILFDGKKLKKQQPKQIGYLPQNPKLFFVHETIEEELKSSLANHNIVDPKKWLELIEIFQLEQLLNRHPYDVSGGEIQKAALAGVMLANPKLLLIDEPTKGLDPAMKRQFGKLLKHLQHQGVTIVMVTHDIEFAALFSTRCAMMFQGEITMEAPSKTFFSGNAFYTTVCNRITRGSHAPEIVTVEEARGKWDVLG</sequence>
<comment type="function">
    <text evidence="10">Probably part of an ABC transporter complex. Responsible for energy coupling to the transport system.</text>
</comment>
<dbReference type="GO" id="GO:0005524">
    <property type="term" value="F:ATP binding"/>
    <property type="evidence" value="ECO:0007669"/>
    <property type="project" value="UniProtKB-KW"/>
</dbReference>
<dbReference type="InterPro" id="IPR003439">
    <property type="entry name" value="ABC_transporter-like_ATP-bd"/>
</dbReference>
<keyword evidence="9" id="KW-0472">Membrane</keyword>
<dbReference type="EMBL" id="CP016020">
    <property type="protein sequence ID" value="APH03729.1"/>
    <property type="molecule type" value="Genomic_DNA"/>
</dbReference>
<keyword evidence="7" id="KW-0067">ATP-binding</keyword>
<keyword evidence="6" id="KW-0547">Nucleotide-binding</keyword>
<accession>A0A1L3MN05</accession>
<dbReference type="STRING" id="1547283.A9C19_02550"/>
<evidence type="ECO:0000256" key="4">
    <source>
        <dbReference type="ARBA" id="ARBA00022475"/>
    </source>
</evidence>
<dbReference type="RefSeq" id="WP_072578517.1">
    <property type="nucleotide sequence ID" value="NZ_CP016020.1"/>
</dbReference>
<dbReference type="SMART" id="SM00382">
    <property type="entry name" value="AAA"/>
    <property type="match status" value="2"/>
</dbReference>
<comment type="similarity">
    <text evidence="2">Belongs to the ABC transporter superfamily.</text>
</comment>
<dbReference type="GO" id="GO:0016887">
    <property type="term" value="F:ATP hydrolysis activity"/>
    <property type="evidence" value="ECO:0007669"/>
    <property type="project" value="InterPro"/>
</dbReference>
<dbReference type="PROSITE" id="PS50893">
    <property type="entry name" value="ABC_TRANSPORTER_2"/>
    <property type="match status" value="2"/>
</dbReference>
<dbReference type="OrthoDB" id="501320at2"/>
<dbReference type="PANTHER" id="PTHR43553:SF23">
    <property type="entry name" value="ABC TRANSPORTER ATP-BINDING COMPONENT"/>
    <property type="match status" value="1"/>
</dbReference>
<feature type="domain" description="ABC transporter" evidence="11">
    <location>
        <begin position="4"/>
        <end position="243"/>
    </location>
</feature>
<dbReference type="GO" id="GO:0043190">
    <property type="term" value="C:ATP-binding cassette (ABC) transporter complex"/>
    <property type="evidence" value="ECO:0007669"/>
    <property type="project" value="TreeGrafter"/>
</dbReference>
<protein>
    <recommendedName>
        <fullName evidence="11">ABC transporter domain-containing protein</fullName>
    </recommendedName>
</protein>
<dbReference type="PANTHER" id="PTHR43553">
    <property type="entry name" value="HEAVY METAL TRANSPORTER"/>
    <property type="match status" value="1"/>
</dbReference>
<evidence type="ECO:0000256" key="6">
    <source>
        <dbReference type="ARBA" id="ARBA00022741"/>
    </source>
</evidence>
<reference evidence="12 13" key="1">
    <citation type="journal article" date="2016" name="Sci. Rep.">
        <title>Complete genome sequence and transcriptomic analysis of a novel marine strain Bacillus weihaiensis reveals the mechanism of brown algae degradation.</title>
        <authorList>
            <person name="Zhu Y."/>
            <person name="Chen P."/>
            <person name="Bao Y."/>
            <person name="Men Y."/>
            <person name="Zeng Y."/>
            <person name="Yang J."/>
            <person name="Sun J."/>
            <person name="Sun Y."/>
        </authorList>
    </citation>
    <scope>NUCLEOTIDE SEQUENCE [LARGE SCALE GENOMIC DNA]</scope>
    <source>
        <strain evidence="12 13">Alg07</strain>
    </source>
</reference>
<comment type="subcellular location">
    <subcellularLocation>
        <location evidence="1">Cell membrane</location>
        <topology evidence="1">Peripheral membrane protein</topology>
    </subcellularLocation>
</comment>
<evidence type="ECO:0000256" key="1">
    <source>
        <dbReference type="ARBA" id="ARBA00004202"/>
    </source>
</evidence>
<dbReference type="InterPro" id="IPR015856">
    <property type="entry name" value="ABC_transpr_CbiO/EcfA_su"/>
</dbReference>
<keyword evidence="4" id="KW-1003">Cell membrane</keyword>
<dbReference type="CDD" id="cd03225">
    <property type="entry name" value="ABC_cobalt_CbiO_domain1"/>
    <property type="match status" value="2"/>
</dbReference>
<evidence type="ECO:0000256" key="8">
    <source>
        <dbReference type="ARBA" id="ARBA00022967"/>
    </source>
</evidence>
<evidence type="ECO:0000256" key="2">
    <source>
        <dbReference type="ARBA" id="ARBA00005417"/>
    </source>
</evidence>
<dbReference type="AlphaFoldDB" id="A0A1L3MN05"/>
<keyword evidence="3" id="KW-0813">Transport</keyword>
<evidence type="ECO:0000313" key="12">
    <source>
        <dbReference type="EMBL" id="APH03729.1"/>
    </source>
</evidence>
<keyword evidence="5" id="KW-0677">Repeat</keyword>
<evidence type="ECO:0000256" key="5">
    <source>
        <dbReference type="ARBA" id="ARBA00022737"/>
    </source>
</evidence>
<organism evidence="12 13">
    <name type="scientific">Bacillus weihaiensis</name>
    <dbReference type="NCBI Taxonomy" id="1547283"/>
    <lineage>
        <taxon>Bacteria</taxon>
        <taxon>Bacillati</taxon>
        <taxon>Bacillota</taxon>
        <taxon>Bacilli</taxon>
        <taxon>Bacillales</taxon>
        <taxon>Bacillaceae</taxon>
        <taxon>Bacillus</taxon>
    </lineage>
</organism>
<evidence type="ECO:0000256" key="7">
    <source>
        <dbReference type="ARBA" id="ARBA00022840"/>
    </source>
</evidence>
<evidence type="ECO:0000259" key="11">
    <source>
        <dbReference type="PROSITE" id="PS50893"/>
    </source>
</evidence>
<dbReference type="NCBIfam" id="NF010167">
    <property type="entry name" value="PRK13648.1"/>
    <property type="match status" value="2"/>
</dbReference>
<keyword evidence="13" id="KW-1185">Reference proteome</keyword>
<dbReference type="InterPro" id="IPR017871">
    <property type="entry name" value="ABC_transporter-like_CS"/>
</dbReference>
<dbReference type="Gene3D" id="3.40.50.300">
    <property type="entry name" value="P-loop containing nucleotide triphosphate hydrolases"/>
    <property type="match status" value="2"/>
</dbReference>
<feature type="domain" description="ABC transporter" evidence="11">
    <location>
        <begin position="302"/>
        <end position="527"/>
    </location>
</feature>
<dbReference type="InterPro" id="IPR027417">
    <property type="entry name" value="P-loop_NTPase"/>
</dbReference>
<name>A0A1L3MN05_9BACI</name>